<keyword evidence="11" id="KW-0472">Membrane</keyword>
<comment type="subcellular location">
    <subcellularLocation>
        <location evidence="1">Membrane</location>
        <topology evidence="1">Single-pass type II membrane protein</topology>
    </subcellularLocation>
</comment>
<keyword evidence="6" id="KW-0808">Transferase</keyword>
<keyword evidence="8" id="KW-0547">Nucleotide-binding</keyword>
<comment type="caution">
    <text evidence="13">The sequence shown here is derived from an EMBL/GenBank/DDBJ whole genome shotgun (WGS) entry which is preliminary data.</text>
</comment>
<keyword evidence="14" id="KW-1185">Reference proteome</keyword>
<evidence type="ECO:0000256" key="3">
    <source>
        <dbReference type="ARBA" id="ARBA00006462"/>
    </source>
</evidence>
<evidence type="ECO:0000259" key="12">
    <source>
        <dbReference type="Pfam" id="PF02434"/>
    </source>
</evidence>
<accession>A0A814CZG8</accession>
<keyword evidence="5" id="KW-0328">Glycosyltransferase</keyword>
<evidence type="ECO:0000256" key="10">
    <source>
        <dbReference type="ARBA" id="ARBA00022989"/>
    </source>
</evidence>
<comment type="pathway">
    <text evidence="2">Protein modification; protein glycosylation.</text>
</comment>
<evidence type="ECO:0000256" key="9">
    <source>
        <dbReference type="ARBA" id="ARBA00022968"/>
    </source>
</evidence>
<keyword evidence="7" id="KW-0812">Transmembrane</keyword>
<sequence>MLQPKNLIEEDHGNLTLKIYNSMVYVYQKFSSYDWYYIVDDDAYVNIRNLKEFLKDKPKNIPITYGYNFKVIVKDGYHSGGPGYALSKAAFTKISKEMVKDINNCPNTGTDDVDINDCVRKYNGTKGKSIDKYGRERFLVLSLMDHFNGDFPEWLYDHAENKPKKGLKCCSDNIIAVHYMSPEDIFRIDLAIETHESTIRLYEKFYKTGKKVKFKNIIKNYIHLENIEKNTN</sequence>
<keyword evidence="9" id="KW-0735">Signal-anchor</keyword>
<evidence type="ECO:0000256" key="6">
    <source>
        <dbReference type="ARBA" id="ARBA00022679"/>
    </source>
</evidence>
<reference evidence="13" key="1">
    <citation type="submission" date="2021-02" db="EMBL/GenBank/DDBJ databases">
        <authorList>
            <person name="Nowell W R."/>
        </authorList>
    </citation>
    <scope>NUCLEOTIDE SEQUENCE</scope>
    <source>
        <strain evidence="13">Ploen Becks lab</strain>
    </source>
</reference>
<protein>
    <recommendedName>
        <fullName evidence="4">N-acetylgalactosaminide beta-1,3-galactosyltransferase</fullName>
        <ecNumber evidence="4">2.4.1.122</ecNumber>
    </recommendedName>
</protein>
<evidence type="ECO:0000256" key="7">
    <source>
        <dbReference type="ARBA" id="ARBA00022692"/>
    </source>
</evidence>
<dbReference type="EC" id="2.4.1.122" evidence="4"/>
<dbReference type="OrthoDB" id="414175at2759"/>
<comment type="similarity">
    <text evidence="3">Belongs to the glycosyltransferase 31 family. Beta3-Gal-T subfamily.</text>
</comment>
<dbReference type="InterPro" id="IPR026050">
    <property type="entry name" value="C1GALT1/C1GALT1_chp1"/>
</dbReference>
<dbReference type="GO" id="GO:0016020">
    <property type="term" value="C:membrane"/>
    <property type="evidence" value="ECO:0007669"/>
    <property type="project" value="UniProtKB-SubCell"/>
</dbReference>
<evidence type="ECO:0000256" key="5">
    <source>
        <dbReference type="ARBA" id="ARBA00022676"/>
    </source>
</evidence>
<organism evidence="13 14">
    <name type="scientific">Brachionus calyciflorus</name>
    <dbReference type="NCBI Taxonomy" id="104777"/>
    <lineage>
        <taxon>Eukaryota</taxon>
        <taxon>Metazoa</taxon>
        <taxon>Spiralia</taxon>
        <taxon>Gnathifera</taxon>
        <taxon>Rotifera</taxon>
        <taxon>Eurotatoria</taxon>
        <taxon>Monogononta</taxon>
        <taxon>Pseudotrocha</taxon>
        <taxon>Ploima</taxon>
        <taxon>Brachionidae</taxon>
        <taxon>Brachionus</taxon>
    </lineage>
</organism>
<evidence type="ECO:0000313" key="13">
    <source>
        <dbReference type="EMBL" id="CAF0946770.1"/>
    </source>
</evidence>
<evidence type="ECO:0000256" key="11">
    <source>
        <dbReference type="ARBA" id="ARBA00023136"/>
    </source>
</evidence>
<evidence type="ECO:0000256" key="8">
    <source>
        <dbReference type="ARBA" id="ARBA00022741"/>
    </source>
</evidence>
<evidence type="ECO:0000313" key="14">
    <source>
        <dbReference type="Proteomes" id="UP000663879"/>
    </source>
</evidence>
<gene>
    <name evidence="13" type="ORF">OXX778_LOCUS13727</name>
</gene>
<dbReference type="EMBL" id="CAJNOC010002691">
    <property type="protein sequence ID" value="CAF0946770.1"/>
    <property type="molecule type" value="Genomic_DNA"/>
</dbReference>
<dbReference type="PANTHER" id="PTHR23033:SF14">
    <property type="entry name" value="GLYCOPROTEIN-N-ACETYLGALACTOSAMINE 3-BETA-GALACTOSYLTRANSFERASE 1-RELATED"/>
    <property type="match status" value="1"/>
</dbReference>
<feature type="domain" description="Fringe-like glycosyltransferase" evidence="12">
    <location>
        <begin position="11"/>
        <end position="120"/>
    </location>
</feature>
<dbReference type="GO" id="GO:0000166">
    <property type="term" value="F:nucleotide binding"/>
    <property type="evidence" value="ECO:0007669"/>
    <property type="project" value="UniProtKB-KW"/>
</dbReference>
<evidence type="ECO:0000256" key="2">
    <source>
        <dbReference type="ARBA" id="ARBA00004922"/>
    </source>
</evidence>
<dbReference type="GO" id="GO:0016263">
    <property type="term" value="F:glycoprotein-N-acetylgalactosamine 3-beta-galactosyltransferase activity"/>
    <property type="evidence" value="ECO:0007669"/>
    <property type="project" value="UniProtKB-EC"/>
</dbReference>
<dbReference type="Proteomes" id="UP000663879">
    <property type="component" value="Unassembled WGS sequence"/>
</dbReference>
<dbReference type="PANTHER" id="PTHR23033">
    <property type="entry name" value="BETA1,3-GALACTOSYLTRANSFERASE"/>
    <property type="match status" value="1"/>
</dbReference>
<dbReference type="AlphaFoldDB" id="A0A814CZG8"/>
<proteinExistence type="inferred from homology"/>
<dbReference type="Pfam" id="PF02434">
    <property type="entry name" value="Fringe"/>
    <property type="match status" value="1"/>
</dbReference>
<name>A0A814CZG8_9BILA</name>
<dbReference type="Gene3D" id="3.90.550.50">
    <property type="match status" value="1"/>
</dbReference>
<evidence type="ECO:0000256" key="1">
    <source>
        <dbReference type="ARBA" id="ARBA00004606"/>
    </source>
</evidence>
<keyword evidence="10" id="KW-1133">Transmembrane helix</keyword>
<evidence type="ECO:0000256" key="4">
    <source>
        <dbReference type="ARBA" id="ARBA00012557"/>
    </source>
</evidence>
<dbReference type="InterPro" id="IPR003378">
    <property type="entry name" value="Fringe-like_glycosylTrfase"/>
</dbReference>